<keyword evidence="2" id="KW-1185">Reference proteome</keyword>
<dbReference type="EMBL" id="JARKIF010000043">
    <property type="protein sequence ID" value="KAJ7608690.1"/>
    <property type="molecule type" value="Genomic_DNA"/>
</dbReference>
<reference evidence="1" key="1">
    <citation type="submission" date="2023-03" db="EMBL/GenBank/DDBJ databases">
        <title>Massive genome expansion in bonnet fungi (Mycena s.s.) driven by repeated elements and novel gene families across ecological guilds.</title>
        <authorList>
            <consortium name="Lawrence Berkeley National Laboratory"/>
            <person name="Harder C.B."/>
            <person name="Miyauchi S."/>
            <person name="Viragh M."/>
            <person name="Kuo A."/>
            <person name="Thoen E."/>
            <person name="Andreopoulos B."/>
            <person name="Lu D."/>
            <person name="Skrede I."/>
            <person name="Drula E."/>
            <person name="Henrissat B."/>
            <person name="Morin E."/>
            <person name="Kohler A."/>
            <person name="Barry K."/>
            <person name="LaButti K."/>
            <person name="Morin E."/>
            <person name="Salamov A."/>
            <person name="Lipzen A."/>
            <person name="Mereny Z."/>
            <person name="Hegedus B."/>
            <person name="Baldrian P."/>
            <person name="Stursova M."/>
            <person name="Weitz H."/>
            <person name="Taylor A."/>
            <person name="Grigoriev I.V."/>
            <person name="Nagy L.G."/>
            <person name="Martin F."/>
            <person name="Kauserud H."/>
        </authorList>
    </citation>
    <scope>NUCLEOTIDE SEQUENCE</scope>
    <source>
        <strain evidence="1">9284</strain>
    </source>
</reference>
<proteinExistence type="predicted"/>
<evidence type="ECO:0000313" key="1">
    <source>
        <dbReference type="EMBL" id="KAJ7608690.1"/>
    </source>
</evidence>
<gene>
    <name evidence="1" type="ORF">FB45DRAFT_378755</name>
</gene>
<evidence type="ECO:0000313" key="2">
    <source>
        <dbReference type="Proteomes" id="UP001221142"/>
    </source>
</evidence>
<comment type="caution">
    <text evidence="1">The sequence shown here is derived from an EMBL/GenBank/DDBJ whole genome shotgun (WGS) entry which is preliminary data.</text>
</comment>
<accession>A0AAD7B363</accession>
<dbReference type="AlphaFoldDB" id="A0AAD7B363"/>
<name>A0AAD7B363_9AGAR</name>
<dbReference type="Proteomes" id="UP001221142">
    <property type="component" value="Unassembled WGS sequence"/>
</dbReference>
<protein>
    <submittedName>
        <fullName evidence="1">Uncharacterized protein</fullName>
    </submittedName>
</protein>
<sequence length="195" mass="22853">MKKKSRQRSMHDPFDLAGPGRFHFLQMRRKVFRHILPPARMPNGGQRRWLSCLRPNPHHHPNSIHRILSPPNPGRRPCPHSWYKSSGYIASIHVFLRRMRLLAFRRHRKKSLSTSRGYFHGLSWTSRPRGVKRHRVDVGNSPHASSSSWILLRSQDPTHFLRFNSLLTPLSASPQNYASPYLYPHRTLKIPTQAR</sequence>
<organism evidence="1 2">
    <name type="scientific">Roridomyces roridus</name>
    <dbReference type="NCBI Taxonomy" id="1738132"/>
    <lineage>
        <taxon>Eukaryota</taxon>
        <taxon>Fungi</taxon>
        <taxon>Dikarya</taxon>
        <taxon>Basidiomycota</taxon>
        <taxon>Agaricomycotina</taxon>
        <taxon>Agaricomycetes</taxon>
        <taxon>Agaricomycetidae</taxon>
        <taxon>Agaricales</taxon>
        <taxon>Marasmiineae</taxon>
        <taxon>Mycenaceae</taxon>
        <taxon>Roridomyces</taxon>
    </lineage>
</organism>